<comment type="caution">
    <text evidence="1">The sequence shown here is derived from an EMBL/GenBank/DDBJ whole genome shotgun (WGS) entry which is preliminary data.</text>
</comment>
<accession>A0A016WYG1</accession>
<evidence type="ECO:0000313" key="1">
    <source>
        <dbReference type="EMBL" id="EYC44317.1"/>
    </source>
</evidence>
<dbReference type="Proteomes" id="UP000024635">
    <property type="component" value="Unassembled WGS sequence"/>
</dbReference>
<name>A0A016WYG1_9BILA</name>
<dbReference type="EMBL" id="JARK01000065">
    <property type="protein sequence ID" value="EYC44317.1"/>
    <property type="molecule type" value="Genomic_DNA"/>
</dbReference>
<dbReference type="AlphaFoldDB" id="A0A016WYG1"/>
<evidence type="ECO:0000313" key="2">
    <source>
        <dbReference type="Proteomes" id="UP000024635"/>
    </source>
</evidence>
<reference evidence="2" key="1">
    <citation type="journal article" date="2015" name="Nat. Genet.">
        <title>The genome and transcriptome of the zoonotic hookworm Ancylostoma ceylanicum identify infection-specific gene families.</title>
        <authorList>
            <person name="Schwarz E.M."/>
            <person name="Hu Y."/>
            <person name="Antoshechkin I."/>
            <person name="Miller M.M."/>
            <person name="Sternberg P.W."/>
            <person name="Aroian R.V."/>
        </authorList>
    </citation>
    <scope>NUCLEOTIDE SEQUENCE</scope>
    <source>
        <strain evidence="2">HY135</strain>
    </source>
</reference>
<proteinExistence type="predicted"/>
<gene>
    <name evidence="1" type="primary">Acey_s0465.g1952</name>
    <name evidence="1" type="ORF">Y032_0465g1952</name>
</gene>
<keyword evidence="2" id="KW-1185">Reference proteome</keyword>
<protein>
    <submittedName>
        <fullName evidence="1">Uncharacterized protein</fullName>
    </submittedName>
</protein>
<sequence length="93" mass="10595">MISVYSVAEKSRTSPCGCMQCMRWNSFRDIAHQKRCAAKILDSTKAGLVRIPPFQDFGSRLTQGKRDFVEGEGVCGRCRWILGSIVVWNSYRF</sequence>
<organism evidence="1 2">
    <name type="scientific">Ancylostoma ceylanicum</name>
    <dbReference type="NCBI Taxonomy" id="53326"/>
    <lineage>
        <taxon>Eukaryota</taxon>
        <taxon>Metazoa</taxon>
        <taxon>Ecdysozoa</taxon>
        <taxon>Nematoda</taxon>
        <taxon>Chromadorea</taxon>
        <taxon>Rhabditida</taxon>
        <taxon>Rhabditina</taxon>
        <taxon>Rhabditomorpha</taxon>
        <taxon>Strongyloidea</taxon>
        <taxon>Ancylostomatidae</taxon>
        <taxon>Ancylostomatinae</taxon>
        <taxon>Ancylostoma</taxon>
    </lineage>
</organism>